<evidence type="ECO:0000313" key="2">
    <source>
        <dbReference type="EMBL" id="COX12023.1"/>
    </source>
</evidence>
<feature type="region of interest" description="Disordered" evidence="1">
    <location>
        <begin position="1"/>
        <end position="21"/>
    </location>
</feature>
<proteinExistence type="predicted"/>
<evidence type="ECO:0000313" key="3">
    <source>
        <dbReference type="Proteomes" id="UP000045842"/>
    </source>
</evidence>
<dbReference type="Proteomes" id="UP000045842">
    <property type="component" value="Unassembled WGS sequence"/>
</dbReference>
<gene>
    <name evidence="2" type="ORF">ERS007679_04669</name>
</gene>
<organism evidence="2 3">
    <name type="scientific">Mycobacterium tuberculosis</name>
    <dbReference type="NCBI Taxonomy" id="1773"/>
    <lineage>
        <taxon>Bacteria</taxon>
        <taxon>Bacillati</taxon>
        <taxon>Actinomycetota</taxon>
        <taxon>Actinomycetes</taxon>
        <taxon>Mycobacteriales</taxon>
        <taxon>Mycobacteriaceae</taxon>
        <taxon>Mycobacterium</taxon>
        <taxon>Mycobacterium tuberculosis complex</taxon>
    </lineage>
</organism>
<evidence type="ECO:0000256" key="1">
    <source>
        <dbReference type="SAM" id="MobiDB-lite"/>
    </source>
</evidence>
<name>A0A655JL77_MYCTX</name>
<accession>A0A655JL77</accession>
<dbReference type="AlphaFoldDB" id="A0A655JL77"/>
<dbReference type="EMBL" id="CSAD01001396">
    <property type="protein sequence ID" value="COX12023.1"/>
    <property type="molecule type" value="Genomic_DNA"/>
</dbReference>
<protein>
    <submittedName>
        <fullName evidence="2">Uncharacterized protein</fullName>
    </submittedName>
</protein>
<reference evidence="2 3" key="1">
    <citation type="submission" date="2015-03" db="EMBL/GenBank/DDBJ databases">
        <authorList>
            <consortium name="Pathogen Informatics"/>
        </authorList>
    </citation>
    <scope>NUCLEOTIDE SEQUENCE [LARGE SCALE GENOMIC DNA]</scope>
    <source>
        <strain evidence="2 3">G09801536</strain>
    </source>
</reference>
<sequence>MGGIKEELIEEPGAAGHPRGHSLRIELGIPLDGDLPIHQPRVDVHTNGTHQRRRIWIIDQRISRVGSQRALGGDHGSRRPDTRREIPAITIGAYHRCPLKQNGYAINVDSLATTVVSTANYRCK</sequence>